<gene>
    <name evidence="1" type="ORF">EVJ58_g9860</name>
</gene>
<evidence type="ECO:0000313" key="1">
    <source>
        <dbReference type="EMBL" id="TFY52707.1"/>
    </source>
</evidence>
<protein>
    <submittedName>
        <fullName evidence="1">Uncharacterized protein</fullName>
    </submittedName>
</protein>
<organism evidence="1 2">
    <name type="scientific">Rhodofomes roseus</name>
    <dbReference type="NCBI Taxonomy" id="34475"/>
    <lineage>
        <taxon>Eukaryota</taxon>
        <taxon>Fungi</taxon>
        <taxon>Dikarya</taxon>
        <taxon>Basidiomycota</taxon>
        <taxon>Agaricomycotina</taxon>
        <taxon>Agaricomycetes</taxon>
        <taxon>Polyporales</taxon>
        <taxon>Rhodofomes</taxon>
    </lineage>
</organism>
<dbReference type="EMBL" id="SEKV01000931">
    <property type="protein sequence ID" value="TFY52707.1"/>
    <property type="molecule type" value="Genomic_DNA"/>
</dbReference>
<sequence>HHLPHASDPIHYGRNNHPVHHHLAHLQVHELPRAQLARKRHKLLALLANVLLLIHLVERRLSNFALPPANAWRTTAAESAMGIHYTIEPFPTPGQTVLSPPLRNAPLTVGAGAHVALL</sequence>
<evidence type="ECO:0000313" key="2">
    <source>
        <dbReference type="Proteomes" id="UP000298390"/>
    </source>
</evidence>
<proteinExistence type="predicted"/>
<reference evidence="1 2" key="1">
    <citation type="submission" date="2019-01" db="EMBL/GenBank/DDBJ databases">
        <title>Genome sequencing of the rare red list fungi Fomitopsis rosea.</title>
        <authorList>
            <person name="Buettner E."/>
            <person name="Kellner H."/>
        </authorList>
    </citation>
    <scope>NUCLEOTIDE SEQUENCE [LARGE SCALE GENOMIC DNA]</scope>
    <source>
        <strain evidence="1 2">DSM 105464</strain>
    </source>
</reference>
<feature type="non-terminal residue" evidence="1">
    <location>
        <position position="1"/>
    </location>
</feature>
<accession>A0A4Y9XTJ9</accession>
<name>A0A4Y9XTJ9_9APHY</name>
<dbReference type="AlphaFoldDB" id="A0A4Y9XTJ9"/>
<comment type="caution">
    <text evidence="1">The sequence shown here is derived from an EMBL/GenBank/DDBJ whole genome shotgun (WGS) entry which is preliminary data.</text>
</comment>
<dbReference type="Proteomes" id="UP000298390">
    <property type="component" value="Unassembled WGS sequence"/>
</dbReference>